<reference evidence="2 3" key="1">
    <citation type="submission" date="2019-01" db="EMBL/GenBank/DDBJ databases">
        <title>Draft Genome and Complete Hox-Cluster Characterization of the Sterlet Sturgeon (Acipenser ruthenus).</title>
        <authorList>
            <person name="Wei Q."/>
        </authorList>
    </citation>
    <scope>NUCLEOTIDE SEQUENCE [LARGE SCALE GENOMIC DNA]</scope>
    <source>
        <strain evidence="2">WHYD16114868_AA</strain>
        <tissue evidence="2">Blood</tissue>
    </source>
</reference>
<gene>
    <name evidence="2" type="ORF">EOD39_11533</name>
</gene>
<dbReference type="InterPro" id="IPR052958">
    <property type="entry name" value="IFN-induced_PKR_regulator"/>
</dbReference>
<dbReference type="PANTHER" id="PTHR46289:SF19">
    <property type="entry name" value="ZINC FINGER MYM-TYPE CONTAINING 1"/>
    <property type="match status" value="1"/>
</dbReference>
<organism evidence="2 3">
    <name type="scientific">Acipenser ruthenus</name>
    <name type="common">Sterlet sturgeon</name>
    <dbReference type="NCBI Taxonomy" id="7906"/>
    <lineage>
        <taxon>Eukaryota</taxon>
        <taxon>Metazoa</taxon>
        <taxon>Chordata</taxon>
        <taxon>Craniata</taxon>
        <taxon>Vertebrata</taxon>
        <taxon>Euteleostomi</taxon>
        <taxon>Actinopterygii</taxon>
        <taxon>Chondrostei</taxon>
        <taxon>Acipenseriformes</taxon>
        <taxon>Acipenseridae</taxon>
        <taxon>Acipenser</taxon>
    </lineage>
</organism>
<evidence type="ECO:0000256" key="1">
    <source>
        <dbReference type="SAM" id="MobiDB-lite"/>
    </source>
</evidence>
<proteinExistence type="predicted"/>
<evidence type="ECO:0000313" key="3">
    <source>
        <dbReference type="Proteomes" id="UP000289886"/>
    </source>
</evidence>
<name>A0A662YS30_ACIRT</name>
<comment type="caution">
    <text evidence="2">The sequence shown here is derived from an EMBL/GenBank/DDBJ whole genome shotgun (WGS) entry which is preliminary data.</text>
</comment>
<evidence type="ECO:0000313" key="2">
    <source>
        <dbReference type="EMBL" id="RXM99434.1"/>
    </source>
</evidence>
<feature type="compositionally biased region" description="Polar residues" evidence="1">
    <location>
        <begin position="21"/>
        <end position="38"/>
    </location>
</feature>
<feature type="compositionally biased region" description="Low complexity" evidence="1">
    <location>
        <begin position="77"/>
        <end position="95"/>
    </location>
</feature>
<dbReference type="PANTHER" id="PTHR46289">
    <property type="entry name" value="52 KDA REPRESSOR OF THE INHIBITOR OF THE PROTEIN KINASE-LIKE PROTEIN-RELATED"/>
    <property type="match status" value="1"/>
</dbReference>
<dbReference type="EMBL" id="SCEB01000382">
    <property type="protein sequence ID" value="RXM99434.1"/>
    <property type="molecule type" value="Genomic_DNA"/>
</dbReference>
<dbReference type="AlphaFoldDB" id="A0A662YS30"/>
<feature type="region of interest" description="Disordered" evidence="1">
    <location>
        <begin position="1"/>
        <end position="57"/>
    </location>
</feature>
<protein>
    <submittedName>
        <fullName evidence="2">Zinc finger MYM-type protein 1</fullName>
    </submittedName>
</protein>
<sequence length="376" mass="42668">MKRTYPSGAQKQKKIKESKTQQESLQKLTSFFKSNTAKESSDEEEVRNVCPPRDATTSACCSSTVSTDLLDNVTATSSEEAAPSAAELAEASPESSQQHDPVCLYNLFSSSVQRWSILQNHVKLTVKSLSTTRWECRIDSVKALRYQMPEVVEALTALSEQATEKKDGETLSSSQSLCKELTTWRFILCVVIWYNVLYQVNRVSKLLQSPSVSIETVKREIDGVKQFLQEYRDGGLASTQIDAREIAEKMQIDMTFPVERQRRTTHQFLYEGTEETQFTPEQRFKKDFFLPLVDMALNSVNERFTQVDPFFSLFGFLYSADNMKKAVQEDTLEESCRNLEQTLRDIDSQALVLEVRAALIAFSGHISSPAEMLDYI</sequence>
<keyword evidence="3" id="KW-1185">Reference proteome</keyword>
<dbReference type="Proteomes" id="UP000289886">
    <property type="component" value="Unassembled WGS sequence"/>
</dbReference>
<feature type="region of interest" description="Disordered" evidence="1">
    <location>
        <begin position="75"/>
        <end position="95"/>
    </location>
</feature>
<accession>A0A662YS30</accession>